<dbReference type="EMBL" id="LT907979">
    <property type="protein sequence ID" value="SOB73960.1"/>
    <property type="molecule type" value="Genomic_DNA"/>
</dbReference>
<evidence type="ECO:0000313" key="2">
    <source>
        <dbReference type="Proteomes" id="UP000274850"/>
    </source>
</evidence>
<gene>
    <name evidence="1" type="ORF">BQ9231_00077</name>
</gene>
<organism evidence="1">
    <name type="scientific">Cedratvirus lausannensis</name>
    <dbReference type="NCBI Taxonomy" id="2023205"/>
    <lineage>
        <taxon>Viruses</taxon>
        <taxon>Pithoviruses</taxon>
        <taxon>Orthocedratvirinae</taxon>
        <taxon>Alphacedratvirus</taxon>
        <taxon>Alphacedratvirus francolausannense</taxon>
    </lineage>
</organism>
<dbReference type="Proteomes" id="UP000274850">
    <property type="component" value="Segment"/>
</dbReference>
<protein>
    <submittedName>
        <fullName evidence="1">Uncharacterized protein</fullName>
    </submittedName>
</protein>
<keyword evidence="2" id="KW-1185">Reference proteome</keyword>
<sequence length="197" mass="23294">MFLLTSIVRLVLLYSTGTTCMYLSQLFRELDKEELWKNKIARENLTVLSCASSLKYKEHYFIASSVTEKVKTSPDKIRFNLSLYNMKEEFINSLYLVLPKDADYCVHSLMEKSEILRSEMQEVERKLEFAPLVEDLELRRKEIEEICLEIKLSGNQGKFRIVAKGTNLRSWLFGNRSLEREKLLFVIMYYQSRESLF</sequence>
<reference evidence="1" key="1">
    <citation type="submission" date="2017-08" db="EMBL/GenBank/DDBJ databases">
        <authorList>
            <person name="de Groot N.N."/>
        </authorList>
    </citation>
    <scope>NUCLEOTIDE SEQUENCE</scope>
</reference>
<name>A0A285Q1S9_9VIRU</name>
<accession>A0A285Q1S9</accession>
<evidence type="ECO:0000313" key="1">
    <source>
        <dbReference type="EMBL" id="SOB73960.1"/>
    </source>
</evidence>
<proteinExistence type="predicted"/>